<gene>
    <name evidence="1" type="ORF">Taro_040709</name>
</gene>
<sequence length="127" mass="13869">MRIRLLLRVVSCGSHNAGARGEESRKDIEHILNGALATIFEEDEPEAGFADDYDLKPTARGEQYSTVAAKHKKRRYCCAGRGSTGAGGFGRRRLARRRVMTAGIAGSYVRFMTAFASRGGLVGLSRF</sequence>
<organism evidence="1 2">
    <name type="scientific">Colocasia esculenta</name>
    <name type="common">Wild taro</name>
    <name type="synonym">Arum esculentum</name>
    <dbReference type="NCBI Taxonomy" id="4460"/>
    <lineage>
        <taxon>Eukaryota</taxon>
        <taxon>Viridiplantae</taxon>
        <taxon>Streptophyta</taxon>
        <taxon>Embryophyta</taxon>
        <taxon>Tracheophyta</taxon>
        <taxon>Spermatophyta</taxon>
        <taxon>Magnoliopsida</taxon>
        <taxon>Liliopsida</taxon>
        <taxon>Araceae</taxon>
        <taxon>Aroideae</taxon>
        <taxon>Colocasieae</taxon>
        <taxon>Colocasia</taxon>
    </lineage>
</organism>
<protein>
    <submittedName>
        <fullName evidence="1">Uncharacterized protein</fullName>
    </submittedName>
</protein>
<accession>A0A843W9N4</accession>
<keyword evidence="2" id="KW-1185">Reference proteome</keyword>
<name>A0A843W9N4_COLES</name>
<comment type="caution">
    <text evidence="1">The sequence shown here is derived from an EMBL/GenBank/DDBJ whole genome shotgun (WGS) entry which is preliminary data.</text>
</comment>
<dbReference type="AlphaFoldDB" id="A0A843W9N4"/>
<dbReference type="EMBL" id="NMUH01003974">
    <property type="protein sequence ID" value="MQM07863.1"/>
    <property type="molecule type" value="Genomic_DNA"/>
</dbReference>
<reference evidence="1" key="1">
    <citation type="submission" date="2017-07" db="EMBL/GenBank/DDBJ databases">
        <title>Taro Niue Genome Assembly and Annotation.</title>
        <authorList>
            <person name="Atibalentja N."/>
            <person name="Keating K."/>
            <person name="Fields C.J."/>
        </authorList>
    </citation>
    <scope>NUCLEOTIDE SEQUENCE</scope>
    <source>
        <strain evidence="1">Niue_2</strain>
        <tissue evidence="1">Leaf</tissue>
    </source>
</reference>
<evidence type="ECO:0000313" key="1">
    <source>
        <dbReference type="EMBL" id="MQM07863.1"/>
    </source>
</evidence>
<evidence type="ECO:0000313" key="2">
    <source>
        <dbReference type="Proteomes" id="UP000652761"/>
    </source>
</evidence>
<proteinExistence type="predicted"/>
<dbReference type="Proteomes" id="UP000652761">
    <property type="component" value="Unassembled WGS sequence"/>
</dbReference>